<evidence type="ECO:0000256" key="1">
    <source>
        <dbReference type="SAM" id="MobiDB-lite"/>
    </source>
</evidence>
<dbReference type="AlphaFoldDB" id="M7P0T6"/>
<dbReference type="EMBL" id="APHR01000035">
    <property type="protein sequence ID" value="EMR13096.1"/>
    <property type="molecule type" value="Genomic_DNA"/>
</dbReference>
<name>M7P0T6_9GAMM</name>
<comment type="caution">
    <text evidence="2">The sequence shown here is derived from an EMBL/GenBank/DDBJ whole genome shotgun (WGS) entry which is preliminary data.</text>
</comment>
<gene>
    <name evidence="2" type="ORF">MPL1_07239</name>
</gene>
<feature type="region of interest" description="Disordered" evidence="1">
    <location>
        <begin position="69"/>
        <end position="117"/>
    </location>
</feature>
<dbReference type="PATRIC" id="fig|1286106.3.peg.1453"/>
<organism evidence="2 3">
    <name type="scientific">Methylophaga lonarensis MPL</name>
    <dbReference type="NCBI Taxonomy" id="1286106"/>
    <lineage>
        <taxon>Bacteria</taxon>
        <taxon>Pseudomonadati</taxon>
        <taxon>Pseudomonadota</taxon>
        <taxon>Gammaproteobacteria</taxon>
        <taxon>Thiotrichales</taxon>
        <taxon>Piscirickettsiaceae</taxon>
        <taxon>Methylophaga</taxon>
    </lineage>
</organism>
<proteinExistence type="predicted"/>
<reference evidence="2 3" key="1">
    <citation type="journal article" date="2013" name="Genome Announc.">
        <title>Draft Genome Sequence of Methylophaga lonarensis MPLT, a Haloalkaliphilic (Non-Methane-Utilizing) Methylotroph.</title>
        <authorList>
            <person name="Shetty S.A."/>
            <person name="Marathe N.P."/>
            <person name="Munot H."/>
            <person name="Antony C.P."/>
            <person name="Dhotre D.P."/>
            <person name="Murrell J.C."/>
            <person name="Shouche Y.S."/>
        </authorList>
    </citation>
    <scope>NUCLEOTIDE SEQUENCE [LARGE SCALE GENOMIC DNA]</scope>
    <source>
        <strain evidence="2 3">MPL</strain>
    </source>
</reference>
<evidence type="ECO:0000313" key="3">
    <source>
        <dbReference type="Proteomes" id="UP000012019"/>
    </source>
</evidence>
<protein>
    <submittedName>
        <fullName evidence="2">Uncharacterized protein</fullName>
    </submittedName>
</protein>
<dbReference type="Proteomes" id="UP000012019">
    <property type="component" value="Unassembled WGS sequence"/>
</dbReference>
<feature type="compositionally biased region" description="Basic residues" evidence="1">
    <location>
        <begin position="104"/>
        <end position="117"/>
    </location>
</feature>
<accession>M7P0T6</accession>
<sequence>MRIANYKQILPIVLLTALLPTTVVAEPKVLIHIQGQGYVDSQKYHSHYRGAQPYHPYAYGTTGIRGHRSFGAQQQFRPHQPPHAGRHQVRPSTVAPDSNVRPRNNNRHHSYNFYRGR</sequence>
<keyword evidence="3" id="KW-1185">Reference proteome</keyword>
<evidence type="ECO:0000313" key="2">
    <source>
        <dbReference type="EMBL" id="EMR13096.1"/>
    </source>
</evidence>